<name>A0AAW6C2Q3_FLAPL</name>
<gene>
    <name evidence="1" type="ORF">PND83_04395</name>
</gene>
<sequence>MIQIIRGVYGHYIKDPETGKTRVVARDSRSEPIELTAEQEARLVSQGVARYVDMVETGEAPIGFDERPPALPELPDGVTAIPEYSEDMTVKELRDIGKLCGLTFKVGMTKKEMVDALDAHIEANMVEGELGAPGDELAPSFDAAEAVQ</sequence>
<organism evidence="1 2">
    <name type="scientific">Flavonifractor plautii</name>
    <name type="common">Fusobacterium plautii</name>
    <dbReference type="NCBI Taxonomy" id="292800"/>
    <lineage>
        <taxon>Bacteria</taxon>
        <taxon>Bacillati</taxon>
        <taxon>Bacillota</taxon>
        <taxon>Clostridia</taxon>
        <taxon>Eubacteriales</taxon>
        <taxon>Oscillospiraceae</taxon>
        <taxon>Flavonifractor</taxon>
    </lineage>
</organism>
<dbReference type="Proteomes" id="UP001211006">
    <property type="component" value="Unassembled WGS sequence"/>
</dbReference>
<evidence type="ECO:0000313" key="1">
    <source>
        <dbReference type="EMBL" id="MDB7905211.1"/>
    </source>
</evidence>
<accession>A0AAW6C2Q3</accession>
<dbReference type="RefSeq" id="WP_195640616.1">
    <property type="nucleotide sequence ID" value="NZ_JADMOW010000007.1"/>
</dbReference>
<reference evidence="1" key="1">
    <citation type="submission" date="2023-01" db="EMBL/GenBank/DDBJ databases">
        <title>Human gut microbiome strain richness.</title>
        <authorList>
            <person name="Chen-Liaw A."/>
        </authorList>
    </citation>
    <scope>NUCLEOTIDE SEQUENCE</scope>
    <source>
        <strain evidence="1">2225st1_A6_2225SCRN_200828</strain>
    </source>
</reference>
<comment type="caution">
    <text evidence="1">The sequence shown here is derived from an EMBL/GenBank/DDBJ whole genome shotgun (WGS) entry which is preliminary data.</text>
</comment>
<proteinExistence type="predicted"/>
<evidence type="ECO:0000313" key="2">
    <source>
        <dbReference type="Proteomes" id="UP001211006"/>
    </source>
</evidence>
<dbReference type="AlphaFoldDB" id="A0AAW6C2Q3"/>
<evidence type="ECO:0008006" key="3">
    <source>
        <dbReference type="Google" id="ProtNLM"/>
    </source>
</evidence>
<dbReference type="EMBL" id="JAQLWO010000003">
    <property type="protein sequence ID" value="MDB7905211.1"/>
    <property type="molecule type" value="Genomic_DNA"/>
</dbReference>
<protein>
    <recommendedName>
        <fullName evidence="3">Rho termination factor N-terminal domain-containing protein</fullName>
    </recommendedName>
</protein>